<dbReference type="Gene3D" id="3.40.718.10">
    <property type="entry name" value="Isopropylmalate Dehydrogenase"/>
    <property type="match status" value="1"/>
</dbReference>
<protein>
    <submittedName>
        <fullName evidence="5">4-hydroxythreonine-4-phosphate dehydrogenase PdxA</fullName>
        <ecNumber evidence="5">1.1.1.262</ecNumber>
    </submittedName>
</protein>
<evidence type="ECO:0000313" key="5">
    <source>
        <dbReference type="EMBL" id="WSE25954.1"/>
    </source>
</evidence>
<evidence type="ECO:0000313" key="6">
    <source>
        <dbReference type="Proteomes" id="UP001330812"/>
    </source>
</evidence>
<sequence length="320" mass="32563">MSRVLLAIGDPNGIGPEIAVAAATRAVDPPVLVGDHHVLADLAAARGFRLREHRPGAPAEPGVLDLVDVGHLPPDEFRPGVLSAEAGSATIAYVSRAVTLALGGGYRGVVACPHSETAVHAAGIAFRGYPPLIAQLTGVPEDRVFLLLSGGGLNIVHTTLHERLADALARLTPELVTAAGLALGEALRTFGIDTPRLGVFGINPHAGEGGLFGSDDERVTAPAVAALASHGLDVTGPTGADVLLTTPGHHGFVAHYHDQGHIPIKLLAGRTATALTVGAGVPFCSVGHGTAFDIAGRGVADPTAVERALGRFGRTKETTA</sequence>
<accession>A0ABZ1HX51</accession>
<comment type="similarity">
    <text evidence="1">Belongs to the PdxA family. PdxA2 subfamily.</text>
</comment>
<keyword evidence="2" id="KW-0479">Metal-binding</keyword>
<dbReference type="EC" id="1.1.1.262" evidence="5"/>
<evidence type="ECO:0000256" key="1">
    <source>
        <dbReference type="ARBA" id="ARBA00009464"/>
    </source>
</evidence>
<dbReference type="EMBL" id="CP142149">
    <property type="protein sequence ID" value="WSE25954.1"/>
    <property type="molecule type" value="Genomic_DNA"/>
</dbReference>
<evidence type="ECO:0000256" key="2">
    <source>
        <dbReference type="ARBA" id="ARBA00022723"/>
    </source>
</evidence>
<dbReference type="Pfam" id="PF04166">
    <property type="entry name" value="PdxA"/>
    <property type="match status" value="1"/>
</dbReference>
<dbReference type="Proteomes" id="UP001330812">
    <property type="component" value="Chromosome"/>
</dbReference>
<reference evidence="5 6" key="1">
    <citation type="journal article" date="2015" name="Int. J. Syst. Evol. Microbiol.">
        <title>Amycolatopsis rhabdoformis sp. nov., an actinomycete isolated from a tropical forest soil.</title>
        <authorList>
            <person name="Souza W.R."/>
            <person name="Silva R.E."/>
            <person name="Goodfellow M."/>
            <person name="Busarakam K."/>
            <person name="Figueiro F.S."/>
            <person name="Ferreira D."/>
            <person name="Rodrigues-Filho E."/>
            <person name="Moraes L.A.B."/>
            <person name="Zucchi T.D."/>
        </authorList>
    </citation>
    <scope>NUCLEOTIDE SEQUENCE [LARGE SCALE GENOMIC DNA]</scope>
    <source>
        <strain evidence="5 6">NCIMB 14900</strain>
    </source>
</reference>
<keyword evidence="3 5" id="KW-0560">Oxidoreductase</keyword>
<dbReference type="RefSeq" id="WP_326564921.1">
    <property type="nucleotide sequence ID" value="NZ_CP142149.1"/>
</dbReference>
<organism evidence="5 6">
    <name type="scientific">Amycolatopsis rhabdoformis</name>
    <dbReference type="NCBI Taxonomy" id="1448059"/>
    <lineage>
        <taxon>Bacteria</taxon>
        <taxon>Bacillati</taxon>
        <taxon>Actinomycetota</taxon>
        <taxon>Actinomycetes</taxon>
        <taxon>Pseudonocardiales</taxon>
        <taxon>Pseudonocardiaceae</taxon>
        <taxon>Amycolatopsis</taxon>
    </lineage>
</organism>
<dbReference type="PANTHER" id="PTHR30004">
    <property type="entry name" value="4-HYDROXYTHREONINE-4-PHOSPHATE DEHYDROGENASE"/>
    <property type="match status" value="1"/>
</dbReference>
<evidence type="ECO:0000256" key="3">
    <source>
        <dbReference type="ARBA" id="ARBA00023002"/>
    </source>
</evidence>
<dbReference type="SUPFAM" id="SSF53659">
    <property type="entry name" value="Isocitrate/Isopropylmalate dehydrogenase-like"/>
    <property type="match status" value="1"/>
</dbReference>
<dbReference type="GO" id="GO:0050570">
    <property type="term" value="F:4-hydroxythreonine-4-phosphate dehydrogenase activity"/>
    <property type="evidence" value="ECO:0007669"/>
    <property type="project" value="UniProtKB-EC"/>
</dbReference>
<evidence type="ECO:0000256" key="4">
    <source>
        <dbReference type="ARBA" id="ARBA00023027"/>
    </source>
</evidence>
<proteinExistence type="inferred from homology"/>
<name>A0ABZ1HX51_9PSEU</name>
<gene>
    <name evidence="5" type="ORF">VSH64_24035</name>
</gene>
<keyword evidence="4" id="KW-0520">NAD</keyword>
<dbReference type="PANTHER" id="PTHR30004:SF6">
    <property type="entry name" value="D-THREONATE 4-PHOSPHATE DEHYDROGENASE"/>
    <property type="match status" value="1"/>
</dbReference>
<dbReference type="InterPro" id="IPR005255">
    <property type="entry name" value="PdxA_fam"/>
</dbReference>
<keyword evidence="6" id="KW-1185">Reference proteome</keyword>